<dbReference type="InterPro" id="IPR002810">
    <property type="entry name" value="NfeD-like_C"/>
</dbReference>
<evidence type="ECO:0000256" key="4">
    <source>
        <dbReference type="ARBA" id="ARBA00023136"/>
    </source>
</evidence>
<keyword evidence="3 5" id="KW-1133">Transmembrane helix</keyword>
<keyword evidence="4 5" id="KW-0472">Membrane</keyword>
<evidence type="ECO:0000256" key="2">
    <source>
        <dbReference type="ARBA" id="ARBA00022692"/>
    </source>
</evidence>
<protein>
    <recommendedName>
        <fullName evidence="6">NfeD-like C-terminal domain-containing protein</fullName>
    </recommendedName>
</protein>
<evidence type="ECO:0000313" key="7">
    <source>
        <dbReference type="EMBL" id="SNY49302.1"/>
    </source>
</evidence>
<dbReference type="PANTHER" id="PTHR33507:SF3">
    <property type="entry name" value="INNER MEMBRANE PROTEIN YBBJ"/>
    <property type="match status" value="1"/>
</dbReference>
<proteinExistence type="predicted"/>
<comment type="subcellular location">
    <subcellularLocation>
        <location evidence="1">Membrane</location>
        <topology evidence="1">Multi-pass membrane protein</topology>
    </subcellularLocation>
</comment>
<dbReference type="InterPro" id="IPR052165">
    <property type="entry name" value="Membrane_assoc_protease"/>
</dbReference>
<sequence length="148" mass="15991">MSIAMIWIIVGVLLILSELLATSIVAVFLGIGAIVVGVLLQLGWIESATMQYLIFGVVSLALLLLARGHFKRWFTGYVADKGEQPSRLKDDIGNRVIVLADFQQGAGRVVLNGVQWDARSSEPLKAGEVAWVIANEGIHLIVSAQQPV</sequence>
<feature type="transmembrane region" description="Helical" evidence="5">
    <location>
        <begin position="7"/>
        <end position="40"/>
    </location>
</feature>
<evidence type="ECO:0000256" key="5">
    <source>
        <dbReference type="SAM" id="Phobius"/>
    </source>
</evidence>
<accession>A0A285IMU9</accession>
<reference evidence="8" key="1">
    <citation type="submission" date="2017-09" db="EMBL/GenBank/DDBJ databases">
        <authorList>
            <person name="Varghese N."/>
            <person name="Submissions S."/>
        </authorList>
    </citation>
    <scope>NUCLEOTIDE SEQUENCE [LARGE SCALE GENOMIC DNA]</scope>
    <source>
        <strain evidence="8">CGMCC 1.12461</strain>
    </source>
</reference>
<evidence type="ECO:0000256" key="1">
    <source>
        <dbReference type="ARBA" id="ARBA00004141"/>
    </source>
</evidence>
<dbReference type="Proteomes" id="UP000219353">
    <property type="component" value="Unassembled WGS sequence"/>
</dbReference>
<dbReference type="SUPFAM" id="SSF141322">
    <property type="entry name" value="NfeD domain-like"/>
    <property type="match status" value="1"/>
</dbReference>
<feature type="domain" description="NfeD-like C-terminal" evidence="6">
    <location>
        <begin position="90"/>
        <end position="142"/>
    </location>
</feature>
<dbReference type="InterPro" id="IPR012340">
    <property type="entry name" value="NA-bd_OB-fold"/>
</dbReference>
<feature type="transmembrane region" description="Helical" evidence="5">
    <location>
        <begin position="52"/>
        <end position="70"/>
    </location>
</feature>
<keyword evidence="2 5" id="KW-0812">Transmembrane</keyword>
<dbReference type="AlphaFoldDB" id="A0A285IMU9"/>
<evidence type="ECO:0000313" key="8">
    <source>
        <dbReference type="Proteomes" id="UP000219353"/>
    </source>
</evidence>
<gene>
    <name evidence="7" type="ORF">SAMN06297280_1331</name>
</gene>
<dbReference type="Gene3D" id="2.40.50.140">
    <property type="entry name" value="Nucleic acid-binding proteins"/>
    <property type="match status" value="1"/>
</dbReference>
<keyword evidence="8" id="KW-1185">Reference proteome</keyword>
<dbReference type="RefSeq" id="WP_097110613.1">
    <property type="nucleotide sequence ID" value="NZ_OBEB01000002.1"/>
</dbReference>
<evidence type="ECO:0000256" key="3">
    <source>
        <dbReference type="ARBA" id="ARBA00022989"/>
    </source>
</evidence>
<dbReference type="EMBL" id="OBEB01000002">
    <property type="protein sequence ID" value="SNY49302.1"/>
    <property type="molecule type" value="Genomic_DNA"/>
</dbReference>
<dbReference type="PANTHER" id="PTHR33507">
    <property type="entry name" value="INNER MEMBRANE PROTEIN YBBJ"/>
    <property type="match status" value="1"/>
</dbReference>
<organism evidence="7 8">
    <name type="scientific">Arsukibacterium tuosuense</name>
    <dbReference type="NCBI Taxonomy" id="1323745"/>
    <lineage>
        <taxon>Bacteria</taxon>
        <taxon>Pseudomonadati</taxon>
        <taxon>Pseudomonadota</taxon>
        <taxon>Gammaproteobacteria</taxon>
        <taxon>Chromatiales</taxon>
        <taxon>Chromatiaceae</taxon>
        <taxon>Arsukibacterium</taxon>
    </lineage>
</organism>
<dbReference type="Pfam" id="PF01957">
    <property type="entry name" value="NfeD"/>
    <property type="match status" value="1"/>
</dbReference>
<name>A0A285IMU9_9GAMM</name>
<dbReference type="GO" id="GO:0005886">
    <property type="term" value="C:plasma membrane"/>
    <property type="evidence" value="ECO:0007669"/>
    <property type="project" value="TreeGrafter"/>
</dbReference>
<dbReference type="OrthoDB" id="6118712at2"/>
<evidence type="ECO:0000259" key="6">
    <source>
        <dbReference type="Pfam" id="PF01957"/>
    </source>
</evidence>